<evidence type="ECO:0000313" key="4">
    <source>
        <dbReference type="EMBL" id="HEB13762.1"/>
    </source>
</evidence>
<dbReference type="AlphaFoldDB" id="A0A7C1T7I5"/>
<dbReference type="InterPro" id="IPR006121">
    <property type="entry name" value="HMA_dom"/>
</dbReference>
<dbReference type="SUPFAM" id="SSF55008">
    <property type="entry name" value="HMA, heavy metal-associated domain"/>
    <property type="match status" value="2"/>
</dbReference>
<dbReference type="PROSITE" id="PS01047">
    <property type="entry name" value="HMA_1"/>
    <property type="match status" value="1"/>
</dbReference>
<name>A0A7C1T7I5_UNCC3</name>
<accession>A0A7C1T7I5</accession>
<dbReference type="PRINTS" id="PR00942">
    <property type="entry name" value="CUATPASEI"/>
</dbReference>
<evidence type="ECO:0000256" key="2">
    <source>
        <dbReference type="ARBA" id="ARBA00023008"/>
    </source>
</evidence>
<dbReference type="Pfam" id="PF00403">
    <property type="entry name" value="HMA"/>
    <property type="match status" value="2"/>
</dbReference>
<dbReference type="PROSITE" id="PS50846">
    <property type="entry name" value="HMA_2"/>
    <property type="match status" value="2"/>
</dbReference>
<keyword evidence="2" id="KW-0186">Copper</keyword>
<gene>
    <name evidence="4" type="ORF">ENI13_02145</name>
</gene>
<dbReference type="PANTHER" id="PTHR46594">
    <property type="entry name" value="P-TYPE CATION-TRANSPORTING ATPASE"/>
    <property type="match status" value="1"/>
</dbReference>
<dbReference type="FunFam" id="3.30.70.100:FF:000005">
    <property type="entry name" value="Copper-exporting P-type ATPase A"/>
    <property type="match status" value="1"/>
</dbReference>
<feature type="non-terminal residue" evidence="4">
    <location>
        <position position="114"/>
    </location>
</feature>
<evidence type="ECO:0000259" key="3">
    <source>
        <dbReference type="PROSITE" id="PS50846"/>
    </source>
</evidence>
<feature type="domain" description="HMA" evidence="3">
    <location>
        <begin position="80"/>
        <end position="114"/>
    </location>
</feature>
<organism evidence="4">
    <name type="scientific">candidate division CPR3 bacterium</name>
    <dbReference type="NCBI Taxonomy" id="2268181"/>
    <lineage>
        <taxon>Bacteria</taxon>
        <taxon>Bacteria division CPR3</taxon>
    </lineage>
</organism>
<dbReference type="PANTHER" id="PTHR46594:SF4">
    <property type="entry name" value="P-TYPE CATION-TRANSPORTING ATPASE"/>
    <property type="match status" value="1"/>
</dbReference>
<reference evidence="4" key="1">
    <citation type="journal article" date="2020" name="mSystems">
        <title>Genome- and Community-Level Interaction Insights into Carbon Utilization and Element Cycling Functions of Hydrothermarchaeota in Hydrothermal Sediment.</title>
        <authorList>
            <person name="Zhou Z."/>
            <person name="Liu Y."/>
            <person name="Xu W."/>
            <person name="Pan J."/>
            <person name="Luo Z.H."/>
            <person name="Li M."/>
        </authorList>
    </citation>
    <scope>NUCLEOTIDE SEQUENCE [LARGE SCALE GENOMIC DNA]</scope>
    <source>
        <strain evidence="4">HyVt-369</strain>
    </source>
</reference>
<comment type="caution">
    <text evidence="4">The sequence shown here is derived from an EMBL/GenBank/DDBJ whole genome shotgun (WGS) entry which is preliminary data.</text>
</comment>
<dbReference type="EMBL" id="DRHL01000125">
    <property type="protein sequence ID" value="HEB13762.1"/>
    <property type="molecule type" value="Genomic_DNA"/>
</dbReference>
<keyword evidence="1" id="KW-0479">Metal-binding</keyword>
<dbReference type="Proteomes" id="UP000885695">
    <property type="component" value="Unassembled WGS sequence"/>
</dbReference>
<dbReference type="InterPro" id="IPR036163">
    <property type="entry name" value="HMA_dom_sf"/>
</dbReference>
<feature type="domain" description="HMA" evidence="3">
    <location>
        <begin position="10"/>
        <end position="76"/>
    </location>
</feature>
<dbReference type="CDD" id="cd00371">
    <property type="entry name" value="HMA"/>
    <property type="match status" value="2"/>
</dbReference>
<dbReference type="GO" id="GO:0005507">
    <property type="term" value="F:copper ion binding"/>
    <property type="evidence" value="ECO:0007669"/>
    <property type="project" value="InterPro"/>
</dbReference>
<proteinExistence type="predicted"/>
<dbReference type="InterPro" id="IPR017969">
    <property type="entry name" value="Heavy-metal-associated_CS"/>
</dbReference>
<protein>
    <submittedName>
        <fullName evidence="4">Heavy-metal-associated domain-containing protein</fullName>
    </submittedName>
</protein>
<dbReference type="Gene3D" id="3.30.70.100">
    <property type="match status" value="2"/>
</dbReference>
<sequence length="114" mass="12482">MQGGFRMSSKKADLPIKGMTCTSCAQTIEKNLKKKKGVHSANVNFALEKAFVDFDPKMITNKDLIGAVREAGYDVARKTERLTLKIGGMTCASCFHTIEKALKKTEGILKANVN</sequence>
<dbReference type="NCBIfam" id="TIGR00003">
    <property type="entry name" value="copper ion binding protein"/>
    <property type="match status" value="1"/>
</dbReference>
<evidence type="ECO:0000256" key="1">
    <source>
        <dbReference type="ARBA" id="ARBA00022723"/>
    </source>
</evidence>
<dbReference type="InterPro" id="IPR006122">
    <property type="entry name" value="HMA_Cu_ion-bd"/>
</dbReference>